<evidence type="ECO:0000313" key="6">
    <source>
        <dbReference type="Proteomes" id="UP000321886"/>
    </source>
</evidence>
<dbReference type="InterPro" id="IPR011711">
    <property type="entry name" value="GntR_C"/>
</dbReference>
<keyword evidence="6" id="KW-1185">Reference proteome</keyword>
<keyword evidence="1" id="KW-0805">Transcription regulation</keyword>
<dbReference type="InterPro" id="IPR036388">
    <property type="entry name" value="WH-like_DNA-bd_sf"/>
</dbReference>
<dbReference type="SMART" id="SM00345">
    <property type="entry name" value="HTH_GNTR"/>
    <property type="match status" value="1"/>
</dbReference>
<feature type="domain" description="HTH gntR-type" evidence="4">
    <location>
        <begin position="8"/>
        <end position="75"/>
    </location>
</feature>
<organism evidence="5 6">
    <name type="scientific">Halobacillus faecis</name>
    <dbReference type="NCBI Taxonomy" id="360184"/>
    <lineage>
        <taxon>Bacteria</taxon>
        <taxon>Bacillati</taxon>
        <taxon>Bacillota</taxon>
        <taxon>Bacilli</taxon>
        <taxon>Bacillales</taxon>
        <taxon>Bacillaceae</taxon>
        <taxon>Halobacillus</taxon>
    </lineage>
</organism>
<dbReference type="PROSITE" id="PS50949">
    <property type="entry name" value="HTH_GNTR"/>
    <property type="match status" value="1"/>
</dbReference>
<evidence type="ECO:0000256" key="3">
    <source>
        <dbReference type="ARBA" id="ARBA00023163"/>
    </source>
</evidence>
<dbReference type="InterPro" id="IPR008920">
    <property type="entry name" value="TF_FadR/GntR_C"/>
</dbReference>
<dbReference type="GO" id="GO:0003677">
    <property type="term" value="F:DNA binding"/>
    <property type="evidence" value="ECO:0007669"/>
    <property type="project" value="UniProtKB-KW"/>
</dbReference>
<dbReference type="Pfam" id="PF07729">
    <property type="entry name" value="FCD"/>
    <property type="match status" value="1"/>
</dbReference>
<gene>
    <name evidence="5" type="ORF">HFA01_27920</name>
</gene>
<dbReference type="GO" id="GO:0003700">
    <property type="term" value="F:DNA-binding transcription factor activity"/>
    <property type="evidence" value="ECO:0007669"/>
    <property type="project" value="InterPro"/>
</dbReference>
<dbReference type="EMBL" id="BJYD01000024">
    <property type="protein sequence ID" value="GEN54530.1"/>
    <property type="molecule type" value="Genomic_DNA"/>
</dbReference>
<keyword evidence="3" id="KW-0804">Transcription</keyword>
<dbReference type="PANTHER" id="PTHR43537">
    <property type="entry name" value="TRANSCRIPTIONAL REGULATOR, GNTR FAMILY"/>
    <property type="match status" value="1"/>
</dbReference>
<proteinExistence type="predicted"/>
<reference evidence="5 6" key="1">
    <citation type="submission" date="2019-07" db="EMBL/GenBank/DDBJ databases">
        <title>Whole genome shotgun sequence of Halobacillus faecis NBRC 103569.</title>
        <authorList>
            <person name="Hosoyama A."/>
            <person name="Uohara A."/>
            <person name="Ohji S."/>
            <person name="Ichikawa N."/>
        </authorList>
    </citation>
    <scope>NUCLEOTIDE SEQUENCE [LARGE SCALE GENOMIC DNA]</scope>
    <source>
        <strain evidence="5 6">NBRC 103569</strain>
    </source>
</reference>
<dbReference type="Proteomes" id="UP000321886">
    <property type="component" value="Unassembled WGS sequence"/>
</dbReference>
<dbReference type="Gene3D" id="1.20.120.530">
    <property type="entry name" value="GntR ligand-binding domain-like"/>
    <property type="match status" value="1"/>
</dbReference>
<dbReference type="InterPro" id="IPR036390">
    <property type="entry name" value="WH_DNA-bd_sf"/>
</dbReference>
<evidence type="ECO:0000313" key="5">
    <source>
        <dbReference type="EMBL" id="GEN54530.1"/>
    </source>
</evidence>
<dbReference type="PANTHER" id="PTHR43537:SF5">
    <property type="entry name" value="UXU OPERON TRANSCRIPTIONAL REGULATOR"/>
    <property type="match status" value="1"/>
</dbReference>
<evidence type="ECO:0000259" key="4">
    <source>
        <dbReference type="PROSITE" id="PS50949"/>
    </source>
</evidence>
<evidence type="ECO:0000256" key="1">
    <source>
        <dbReference type="ARBA" id="ARBA00023015"/>
    </source>
</evidence>
<dbReference type="Pfam" id="PF00392">
    <property type="entry name" value="GntR"/>
    <property type="match status" value="1"/>
</dbReference>
<dbReference type="PRINTS" id="PR00035">
    <property type="entry name" value="HTHGNTR"/>
</dbReference>
<comment type="caution">
    <text evidence="5">The sequence shown here is derived from an EMBL/GenBank/DDBJ whole genome shotgun (WGS) entry which is preliminary data.</text>
</comment>
<dbReference type="InterPro" id="IPR000524">
    <property type="entry name" value="Tscrpt_reg_HTH_GntR"/>
</dbReference>
<sequence length="220" mass="24948">MERIARTETLMEQAYKAIKASIINNEVVPGDYLTEEKIASQLGISRTPIREALKKLAFEGLVEVKKGSKARVSSVSPENAHDFLLVRERLESMAAGLACTLATEEDVKELRRLSDMQRASIDEQNFHKFIDLDYAFHSYIAEISGNKKLKEFIENLNSQIQRFLILTSTLSDSAIGAVEEHYRVIDAIENNDSKQAEREMETHIQQVTKRIINHKGEAVK</sequence>
<dbReference type="Gene3D" id="1.10.10.10">
    <property type="entry name" value="Winged helix-like DNA-binding domain superfamily/Winged helix DNA-binding domain"/>
    <property type="match status" value="1"/>
</dbReference>
<dbReference type="SMART" id="SM00895">
    <property type="entry name" value="FCD"/>
    <property type="match status" value="1"/>
</dbReference>
<dbReference type="SUPFAM" id="SSF48008">
    <property type="entry name" value="GntR ligand-binding domain-like"/>
    <property type="match status" value="1"/>
</dbReference>
<keyword evidence="2" id="KW-0238">DNA-binding</keyword>
<evidence type="ECO:0000256" key="2">
    <source>
        <dbReference type="ARBA" id="ARBA00023125"/>
    </source>
</evidence>
<dbReference type="SUPFAM" id="SSF46785">
    <property type="entry name" value="Winged helix' DNA-binding domain"/>
    <property type="match status" value="1"/>
</dbReference>
<name>A0A511WTP1_9BACI</name>
<protein>
    <submittedName>
        <fullName evidence="5">GntR family transcriptional regulator</fullName>
    </submittedName>
</protein>
<dbReference type="RefSeq" id="WP_167506242.1">
    <property type="nucleotide sequence ID" value="NZ_BJYD01000024.1"/>
</dbReference>
<dbReference type="CDD" id="cd07377">
    <property type="entry name" value="WHTH_GntR"/>
    <property type="match status" value="1"/>
</dbReference>
<dbReference type="AlphaFoldDB" id="A0A511WTP1"/>
<accession>A0A511WTP1</accession>